<feature type="domain" description="Glutathione S-transferase UstS-like C-terminal" evidence="2">
    <location>
        <begin position="123"/>
        <end position="225"/>
    </location>
</feature>
<dbReference type="Proteomes" id="UP000018087">
    <property type="component" value="Unassembled WGS sequence"/>
</dbReference>
<dbReference type="InterPro" id="IPR054416">
    <property type="entry name" value="GST_UstS-like_C"/>
</dbReference>
<name>U7Q1D1_SPOS1</name>
<dbReference type="Pfam" id="PF22041">
    <property type="entry name" value="GST_C_7"/>
    <property type="match status" value="1"/>
</dbReference>
<dbReference type="OrthoDB" id="2157530at2759"/>
<dbReference type="PANTHER" id="PTHR24148">
    <property type="entry name" value="ANKYRIN REPEAT DOMAIN-CONTAINING PROTEIN 39 HOMOLOG-RELATED"/>
    <property type="match status" value="1"/>
</dbReference>
<sequence>MAAPSLPDIVVYDTPGQDIPIWSHHTLRVLYALHRKGLPYAIVPLEYPDIEATFEPTSLLPKDDPVERYEIPVVLFRSRGGLNSDPDEYLMEPARIIAKLDTLVPNPPLPFASPRATEARAIFGPALAPILQVAVGHVPSVLSPRSREGFLAKRQARWGKPLDVWVAERPQDKLLETATPRLQAFADWLEGNGLEGPFIEGTQSGYADMTIVSILEYARLVGATDAFDAAMAHQQKWMLTRNGFDPVKRHELHARHALKEKLVLDVQEVMSQNDPRYEYTGLGPREFRMLQIHPAPSRTDPISCSLLTWSIDDLPAPFEALSYTWGDAKERHWITIDGKAIDATPNLISALQQFRQPDQDRLLWVDALCINQQDLPERGSQVLFMDLVYKRAARVVVWLGVAYSQSHLAFELMTKITGVMEADRKAHSDSNSGGEMYRKYTMEQDVVERGLPEQDDPAWLALDALFWRQWFLRIWVVQEVAVPKVALVVCGSDTIDFDAFCDLCDYLHNTALGSRTGLSADRVLALRTARSQYQTNNHASLVTQLISSRTCLATNAADKVFAMLNISKDVPPDPALRPDYHKSPSTVFSDTARVLLAQSLDILNFNSDSVWRVHPDMPSWAPDWSCAPREFCFLFTPEGPWLHAGTVAGDSSAPNIRFSEDNKVLHLQGRILDKITTVGESHFMFSHARYGQVSNDWYSKKIDKDEFLYRFSRHRRWTMWEHMALKLKSYPVTGEDIRTAFQKTLIANANFPPREVGGKLEPVNLEELYTAFRRLQSVEPHLGQDKMTEDDIRIQKDNHDLYGQKVRAAAYGRKIFVTKKGYLGLAPVSAATGYFVAILHGGRTAYVLKKKKNGNYSFVGEAYLHGFMHGQALDDEKYPVEELAIE</sequence>
<dbReference type="InterPro" id="IPR010730">
    <property type="entry name" value="HET"/>
</dbReference>
<evidence type="ECO:0000259" key="1">
    <source>
        <dbReference type="Pfam" id="PF06985"/>
    </source>
</evidence>
<gene>
    <name evidence="3" type="ORF">HMPREF1624_00008</name>
</gene>
<dbReference type="PANTHER" id="PTHR24148:SF73">
    <property type="entry name" value="HET DOMAIN PROTEIN (AFU_ORTHOLOGUE AFUA_8G01020)"/>
    <property type="match status" value="1"/>
</dbReference>
<dbReference type="EMBL" id="KI440842">
    <property type="protein sequence ID" value="ERT01714.1"/>
    <property type="molecule type" value="Genomic_DNA"/>
</dbReference>
<dbReference type="HOGENOM" id="CLU_004184_7_3_1"/>
<dbReference type="InterPro" id="IPR052895">
    <property type="entry name" value="HetReg/Transcr_Mod"/>
</dbReference>
<evidence type="ECO:0000313" key="3">
    <source>
        <dbReference type="EMBL" id="ERT01714.1"/>
    </source>
</evidence>
<keyword evidence="4" id="KW-1185">Reference proteome</keyword>
<evidence type="ECO:0000313" key="4">
    <source>
        <dbReference type="Proteomes" id="UP000018087"/>
    </source>
</evidence>
<dbReference type="eggNOG" id="ENOG502SJQS">
    <property type="taxonomic scope" value="Eukaryota"/>
</dbReference>
<accession>U7Q1D1</accession>
<evidence type="ECO:0000259" key="2">
    <source>
        <dbReference type="Pfam" id="PF22041"/>
    </source>
</evidence>
<dbReference type="Pfam" id="PF26639">
    <property type="entry name" value="Het-6_barrel"/>
    <property type="match status" value="1"/>
</dbReference>
<protein>
    <submittedName>
        <fullName evidence="3">Uncharacterized protein</fullName>
    </submittedName>
</protein>
<dbReference type="Gene3D" id="3.40.30.10">
    <property type="entry name" value="Glutaredoxin"/>
    <property type="match status" value="1"/>
</dbReference>
<reference evidence="4" key="1">
    <citation type="journal article" date="2014" name="Genome Announc.">
        <title>Genome sequence of the pathogenic fungus Sporothrix schenckii (ATCC 58251).</title>
        <authorList>
            <person name="Cuomo C.A."/>
            <person name="Rodriguez-Del Valle N."/>
            <person name="Perez-Sanchez L."/>
            <person name="Abouelleil A."/>
            <person name="Goldberg J."/>
            <person name="Young S."/>
            <person name="Zeng Q."/>
            <person name="Birren B.W."/>
        </authorList>
    </citation>
    <scope>NUCLEOTIDE SEQUENCE [LARGE SCALE GENOMIC DNA]</scope>
    <source>
        <strain evidence="4">ATCC 58251 / de Perez 2211183</strain>
    </source>
</reference>
<organism evidence="3 4">
    <name type="scientific">Sporothrix schenckii (strain ATCC 58251 / de Perez 2211183)</name>
    <name type="common">Rose-picker's disease fungus</name>
    <dbReference type="NCBI Taxonomy" id="1391915"/>
    <lineage>
        <taxon>Eukaryota</taxon>
        <taxon>Fungi</taxon>
        <taxon>Dikarya</taxon>
        <taxon>Ascomycota</taxon>
        <taxon>Pezizomycotina</taxon>
        <taxon>Sordariomycetes</taxon>
        <taxon>Sordariomycetidae</taxon>
        <taxon>Ophiostomatales</taxon>
        <taxon>Ophiostomataceae</taxon>
        <taxon>Sporothrix</taxon>
    </lineage>
</organism>
<dbReference type="Pfam" id="PF06985">
    <property type="entry name" value="HET"/>
    <property type="match status" value="1"/>
</dbReference>
<proteinExistence type="predicted"/>
<feature type="domain" description="Heterokaryon incompatibility" evidence="1">
    <location>
        <begin position="318"/>
        <end position="479"/>
    </location>
</feature>
<dbReference type="AlphaFoldDB" id="U7Q1D1"/>
<dbReference type="Gene3D" id="1.20.1050.10">
    <property type="match status" value="1"/>
</dbReference>